<dbReference type="InterPro" id="IPR036162">
    <property type="entry name" value="Resolvase-like_N_sf"/>
</dbReference>
<dbReference type="PROSITE" id="PS51736">
    <property type="entry name" value="RECOMBINASES_3"/>
    <property type="match status" value="1"/>
</dbReference>
<evidence type="ECO:0000259" key="7">
    <source>
        <dbReference type="PROSITE" id="PS51737"/>
    </source>
</evidence>
<dbReference type="EMBL" id="CP048000">
    <property type="protein sequence ID" value="QHQ63037.1"/>
    <property type="molecule type" value="Genomic_DNA"/>
</dbReference>
<dbReference type="InterPro" id="IPR006118">
    <property type="entry name" value="Recombinase_CS"/>
</dbReference>
<dbReference type="PANTHER" id="PTHR30461:SF23">
    <property type="entry name" value="DNA RECOMBINASE-RELATED"/>
    <property type="match status" value="1"/>
</dbReference>
<dbReference type="Pfam" id="PF13408">
    <property type="entry name" value="Zn_ribbon_recom"/>
    <property type="match status" value="1"/>
</dbReference>
<feature type="domain" description="Recombinase" evidence="7">
    <location>
        <begin position="160"/>
        <end position="283"/>
    </location>
</feature>
<sequence>MQTAALYIRVSTEDQAEFSPDAQKRLLLEYANRNNILVCQEYIFVDEGISGRKAEKRPGFMNMIATAKKKPKPFDIILVHRFDRFSRSREDSIVYKSLLKQECNIKVISITEQLEDDKFSVILEAMLEAMAEYYSLNLADEVMKGMTEKALRGGYQANPPLGYKILHTGGLPVIVPEEAEIIKLIFHKYVDADMTDYQIAKYLNSLGYKTKQKKDFERRSIDYILKNPIYKGYIRWNHLHGASKTLKEKSEWIMVKGRHEPIITEELFEKAQKKKRLADPLPRKARPSAEYKHWLTGVIKCSNCGRSLTVTKRKNSRFLQFCCSGYTKGKCPVCNSISENKLLPVVMETLEKVLYSVKTDYCINESESSVCNTELLKLQLNKLHEKENRIKKAYIDGIDSLDEYKRNKTAIQKEYRLIKDQLEYKNECDPDNTGKKLNCLDTVYTVISSDAFDDLAKNKALRTIIDQVVYNKKDGSLNFYFK</sequence>
<dbReference type="InterPro" id="IPR011109">
    <property type="entry name" value="DNA_bind_recombinase_dom"/>
</dbReference>
<evidence type="ECO:0000256" key="1">
    <source>
        <dbReference type="ARBA" id="ARBA00022908"/>
    </source>
</evidence>
<name>A0A6P1TRR3_9FIRM</name>
<dbReference type="GO" id="GO:0003677">
    <property type="term" value="F:DNA binding"/>
    <property type="evidence" value="ECO:0007669"/>
    <property type="project" value="UniProtKB-KW"/>
</dbReference>
<dbReference type="InterPro" id="IPR025827">
    <property type="entry name" value="Zn_ribbon_recom_dom"/>
</dbReference>
<dbReference type="Gene3D" id="3.40.50.1390">
    <property type="entry name" value="Resolvase, N-terminal catalytic domain"/>
    <property type="match status" value="1"/>
</dbReference>
<accession>A0A6P1TRR3</accession>
<dbReference type="Pfam" id="PF07508">
    <property type="entry name" value="Recombinase"/>
    <property type="match status" value="1"/>
</dbReference>
<dbReference type="PANTHER" id="PTHR30461">
    <property type="entry name" value="DNA-INVERTASE FROM LAMBDOID PROPHAGE"/>
    <property type="match status" value="1"/>
</dbReference>
<dbReference type="PROSITE" id="PS00397">
    <property type="entry name" value="RECOMBINASES_1"/>
    <property type="match status" value="1"/>
</dbReference>
<dbReference type="KEGG" id="anr:Ana3638_21490"/>
<keyword evidence="3" id="KW-0233">DNA recombination</keyword>
<evidence type="ECO:0000313" key="8">
    <source>
        <dbReference type="EMBL" id="QHQ63037.1"/>
    </source>
</evidence>
<dbReference type="GO" id="GO:0000150">
    <property type="term" value="F:DNA strand exchange activity"/>
    <property type="evidence" value="ECO:0007669"/>
    <property type="project" value="InterPro"/>
</dbReference>
<keyword evidence="2" id="KW-0238">DNA-binding</keyword>
<dbReference type="PROSITE" id="PS51737">
    <property type="entry name" value="RECOMBINASE_DNA_BIND"/>
    <property type="match status" value="1"/>
</dbReference>
<evidence type="ECO:0000256" key="2">
    <source>
        <dbReference type="ARBA" id="ARBA00023125"/>
    </source>
</evidence>
<reference evidence="8 9" key="1">
    <citation type="submission" date="2020-01" db="EMBL/GenBank/DDBJ databases">
        <title>Genome analysis of Anaerocolumna sp. CBA3638.</title>
        <authorList>
            <person name="Kim J."/>
            <person name="Roh S.W."/>
        </authorList>
    </citation>
    <scope>NUCLEOTIDE SEQUENCE [LARGE SCALE GENOMIC DNA]</scope>
    <source>
        <strain evidence="8 9">CBA3638</strain>
    </source>
</reference>
<organism evidence="8 9">
    <name type="scientific">Anaerocolumna sedimenticola</name>
    <dbReference type="NCBI Taxonomy" id="2696063"/>
    <lineage>
        <taxon>Bacteria</taxon>
        <taxon>Bacillati</taxon>
        <taxon>Bacillota</taxon>
        <taxon>Clostridia</taxon>
        <taxon>Lachnospirales</taxon>
        <taxon>Lachnospiraceae</taxon>
        <taxon>Anaerocolumna</taxon>
    </lineage>
</organism>
<keyword evidence="1" id="KW-0229">DNA integration</keyword>
<evidence type="ECO:0000313" key="9">
    <source>
        <dbReference type="Proteomes" id="UP000464314"/>
    </source>
</evidence>
<keyword evidence="9" id="KW-1185">Reference proteome</keyword>
<dbReference type="CDD" id="cd00338">
    <property type="entry name" value="Ser_Recombinase"/>
    <property type="match status" value="1"/>
</dbReference>
<protein>
    <submittedName>
        <fullName evidence="8">Recombinase family protein</fullName>
    </submittedName>
</protein>
<gene>
    <name evidence="8" type="ORF">Ana3638_21490</name>
</gene>
<dbReference type="RefSeq" id="WP_161839859.1">
    <property type="nucleotide sequence ID" value="NZ_CP048000.1"/>
</dbReference>
<dbReference type="SUPFAM" id="SSF53041">
    <property type="entry name" value="Resolvase-like"/>
    <property type="match status" value="1"/>
</dbReference>
<dbReference type="SMART" id="SM00857">
    <property type="entry name" value="Resolvase"/>
    <property type="match status" value="1"/>
</dbReference>
<feature type="active site" description="O-(5'-phospho-DNA)-serine intermediate" evidence="4 5">
    <location>
        <position position="11"/>
    </location>
</feature>
<feature type="domain" description="Resolvase/invertase-type recombinase catalytic" evidence="6">
    <location>
        <begin position="3"/>
        <end position="153"/>
    </location>
</feature>
<dbReference type="InterPro" id="IPR050639">
    <property type="entry name" value="SSR_resolvase"/>
</dbReference>
<dbReference type="InterPro" id="IPR006119">
    <property type="entry name" value="Resolv_N"/>
</dbReference>
<dbReference type="InterPro" id="IPR038109">
    <property type="entry name" value="DNA_bind_recomb_sf"/>
</dbReference>
<evidence type="ECO:0000256" key="5">
    <source>
        <dbReference type="PROSITE-ProRule" id="PRU10137"/>
    </source>
</evidence>
<dbReference type="Gene3D" id="3.90.1750.20">
    <property type="entry name" value="Putative Large Serine Recombinase, Chain B, Domain 2"/>
    <property type="match status" value="1"/>
</dbReference>
<dbReference type="AlphaFoldDB" id="A0A6P1TRR3"/>
<evidence type="ECO:0000259" key="6">
    <source>
        <dbReference type="PROSITE" id="PS51736"/>
    </source>
</evidence>
<evidence type="ECO:0000256" key="3">
    <source>
        <dbReference type="ARBA" id="ARBA00023172"/>
    </source>
</evidence>
<dbReference type="Pfam" id="PF00239">
    <property type="entry name" value="Resolvase"/>
    <property type="match status" value="1"/>
</dbReference>
<dbReference type="Proteomes" id="UP000464314">
    <property type="component" value="Chromosome"/>
</dbReference>
<proteinExistence type="predicted"/>
<evidence type="ECO:0000256" key="4">
    <source>
        <dbReference type="PIRSR" id="PIRSR606118-50"/>
    </source>
</evidence>
<dbReference type="GO" id="GO:0015074">
    <property type="term" value="P:DNA integration"/>
    <property type="evidence" value="ECO:0007669"/>
    <property type="project" value="UniProtKB-KW"/>
</dbReference>